<feature type="compositionally biased region" description="Low complexity" evidence="7">
    <location>
        <begin position="1018"/>
        <end position="1028"/>
    </location>
</feature>
<evidence type="ECO:0000256" key="4">
    <source>
        <dbReference type="ARBA" id="ARBA00023117"/>
    </source>
</evidence>
<dbReference type="PROSITE" id="PS50014">
    <property type="entry name" value="BROMODOMAIN_2"/>
    <property type="match status" value="1"/>
</dbReference>
<evidence type="ECO:0000259" key="8">
    <source>
        <dbReference type="PROSITE" id="PS50014"/>
    </source>
</evidence>
<dbReference type="InterPro" id="IPR000313">
    <property type="entry name" value="PWWP_dom"/>
</dbReference>
<dbReference type="InterPro" id="IPR001487">
    <property type="entry name" value="Bromodomain"/>
</dbReference>
<dbReference type="OrthoDB" id="298344at2759"/>
<keyword evidence="1" id="KW-0479">Metal-binding</keyword>
<reference evidence="12" key="1">
    <citation type="submission" date="2025-08" db="UniProtKB">
        <authorList>
            <consortium name="RefSeq"/>
        </authorList>
    </citation>
    <scope>IDENTIFICATION</scope>
</reference>
<feature type="compositionally biased region" description="Basic and acidic residues" evidence="7">
    <location>
        <begin position="1292"/>
        <end position="1301"/>
    </location>
</feature>
<dbReference type="InterPro" id="IPR056987">
    <property type="entry name" value="ZMYND8_CC"/>
</dbReference>
<keyword evidence="4 5" id="KW-0103">Bromodomain</keyword>
<evidence type="ECO:0000256" key="2">
    <source>
        <dbReference type="ARBA" id="ARBA00022771"/>
    </source>
</evidence>
<feature type="region of interest" description="Disordered" evidence="7">
    <location>
        <begin position="722"/>
        <end position="746"/>
    </location>
</feature>
<dbReference type="PROSITE" id="PS50812">
    <property type="entry name" value="PWWP"/>
    <property type="match status" value="1"/>
</dbReference>
<dbReference type="InterPro" id="IPR019786">
    <property type="entry name" value="Zinc_finger_PHD-type_CS"/>
</dbReference>
<organism evidence="11 12">
    <name type="scientific">Trichoplusia ni</name>
    <name type="common">Cabbage looper</name>
    <dbReference type="NCBI Taxonomy" id="7111"/>
    <lineage>
        <taxon>Eukaryota</taxon>
        <taxon>Metazoa</taxon>
        <taxon>Ecdysozoa</taxon>
        <taxon>Arthropoda</taxon>
        <taxon>Hexapoda</taxon>
        <taxon>Insecta</taxon>
        <taxon>Pterygota</taxon>
        <taxon>Neoptera</taxon>
        <taxon>Endopterygota</taxon>
        <taxon>Lepidoptera</taxon>
        <taxon>Glossata</taxon>
        <taxon>Ditrysia</taxon>
        <taxon>Noctuoidea</taxon>
        <taxon>Noctuidae</taxon>
        <taxon>Plusiinae</taxon>
        <taxon>Trichoplusia</taxon>
    </lineage>
</organism>
<feature type="region of interest" description="Disordered" evidence="7">
    <location>
        <begin position="272"/>
        <end position="326"/>
    </location>
</feature>
<feature type="region of interest" description="Disordered" evidence="7">
    <location>
        <begin position="1"/>
        <end position="97"/>
    </location>
</feature>
<evidence type="ECO:0000256" key="7">
    <source>
        <dbReference type="SAM" id="MobiDB-lite"/>
    </source>
</evidence>
<feature type="domain" description="PHD-type" evidence="9">
    <location>
        <begin position="396"/>
        <end position="454"/>
    </location>
</feature>
<feature type="region of interest" description="Disordered" evidence="7">
    <location>
        <begin position="1268"/>
        <end position="1304"/>
    </location>
</feature>
<dbReference type="InterPro" id="IPR044075">
    <property type="entry name" value="PRKCBP1_PHD"/>
</dbReference>
<name>A0A7E5VE98_TRINI</name>
<dbReference type="Pfam" id="PF00855">
    <property type="entry name" value="PWWP"/>
    <property type="match status" value="1"/>
</dbReference>
<keyword evidence="3" id="KW-0862">Zinc</keyword>
<evidence type="ECO:0000256" key="5">
    <source>
        <dbReference type="PROSITE-ProRule" id="PRU00035"/>
    </source>
</evidence>
<evidence type="ECO:0000256" key="6">
    <source>
        <dbReference type="PROSITE-ProRule" id="PRU00146"/>
    </source>
</evidence>
<dbReference type="GO" id="GO:0005737">
    <property type="term" value="C:cytoplasm"/>
    <property type="evidence" value="ECO:0007669"/>
    <property type="project" value="TreeGrafter"/>
</dbReference>
<keyword evidence="11" id="KW-1185">Reference proteome</keyword>
<dbReference type="SUPFAM" id="SSF57903">
    <property type="entry name" value="FYVE/PHD zinc finger"/>
    <property type="match status" value="1"/>
</dbReference>
<feature type="compositionally biased region" description="Basic and acidic residues" evidence="7">
    <location>
        <begin position="938"/>
        <end position="1009"/>
    </location>
</feature>
<protein>
    <submittedName>
        <fullName evidence="12">Uncharacterized protein LOC113493035</fullName>
    </submittedName>
</protein>
<dbReference type="KEGG" id="tnl:113493035"/>
<evidence type="ECO:0000256" key="3">
    <source>
        <dbReference type="ARBA" id="ARBA00022833"/>
    </source>
</evidence>
<dbReference type="InterPro" id="IPR019787">
    <property type="entry name" value="Znf_PHD-finger"/>
</dbReference>
<feature type="domain" description="Bromo" evidence="8">
    <location>
        <begin position="487"/>
        <end position="550"/>
    </location>
</feature>
<evidence type="ECO:0000256" key="1">
    <source>
        <dbReference type="ARBA" id="ARBA00022723"/>
    </source>
</evidence>
<dbReference type="CDD" id="cd20160">
    <property type="entry name" value="PWWP_PRKCBP1"/>
    <property type="match status" value="1"/>
</dbReference>
<evidence type="ECO:0000313" key="11">
    <source>
        <dbReference type="Proteomes" id="UP000322000"/>
    </source>
</evidence>
<accession>A0A7E5VE98</accession>
<dbReference type="Pfam" id="PF00439">
    <property type="entry name" value="Bromodomain"/>
    <property type="match status" value="1"/>
</dbReference>
<feature type="compositionally biased region" description="Basic and acidic residues" evidence="7">
    <location>
        <begin position="1029"/>
        <end position="1068"/>
    </location>
</feature>
<dbReference type="PANTHER" id="PTHR46453:SF5">
    <property type="entry name" value="PROTEIN KINASE C-BINDING PROTEIN 1 ISOFORM X1"/>
    <property type="match status" value="1"/>
</dbReference>
<dbReference type="Gene3D" id="3.30.40.10">
    <property type="entry name" value="Zinc/RING finger domain, C3HC4 (zinc finger)"/>
    <property type="match status" value="1"/>
</dbReference>
<dbReference type="Gene3D" id="2.30.30.140">
    <property type="match status" value="1"/>
</dbReference>
<dbReference type="FunCoup" id="A0A7E5VE98">
    <property type="interactions" value="2487"/>
</dbReference>
<dbReference type="GO" id="GO:0003714">
    <property type="term" value="F:transcription corepressor activity"/>
    <property type="evidence" value="ECO:0007669"/>
    <property type="project" value="TreeGrafter"/>
</dbReference>
<dbReference type="PROSITE" id="PS01359">
    <property type="entry name" value="ZF_PHD_1"/>
    <property type="match status" value="1"/>
</dbReference>
<evidence type="ECO:0000313" key="12">
    <source>
        <dbReference type="RefSeq" id="XP_026726617.1"/>
    </source>
</evidence>
<dbReference type="Proteomes" id="UP000322000">
    <property type="component" value="Chromosome 4"/>
</dbReference>
<feature type="region of interest" description="Disordered" evidence="7">
    <location>
        <begin position="1440"/>
        <end position="1491"/>
    </location>
</feature>
<dbReference type="SUPFAM" id="SSF63748">
    <property type="entry name" value="Tudor/PWWP/MBT"/>
    <property type="match status" value="1"/>
</dbReference>
<keyword evidence="2 6" id="KW-0863">Zinc-finger</keyword>
<feature type="compositionally biased region" description="Basic and acidic residues" evidence="7">
    <location>
        <begin position="722"/>
        <end position="733"/>
    </location>
</feature>
<sequence>MEESTEPHMETDVSSTTEDVPESQEVTGSDGNVEMIIVVEKTDEESDGNDESEKQAAPAEETSGNVSTPTEEALPVVEQVNKSPVKSPTKDKVVTTPSDAVPDVVMIVESEPQKNNAVEPFVEIQLVEVADSSVKDPTTTAGEDKPAPVQNCLEKVELKPVQNSPIKELKAQGSAKSSPVKELVIEKVPVNGKFQCIDSNKIDEGSNESVVIITPMDVTIDIDASNDSQNDSLLDVSEKEHNKSISRELKSLINSAKESKIISECTQLTSKTRKSRAALDTSSSSLNASLTEPNKILDGRRNSSNSQKSNCSEKSDKVTLKRSMRSQNPEFVSKVKQFLNSVTGKCKDEDYLLEDEPEEKVVKEKHEPVEPCRGTPPKIKKTDYVFGEKGNKLRMDSYCWRCHWPAEQATNEKMHPPMQCTVCPRSFHYKCLTTTERSKICPEKSWVCPECMTVLQAESSETRSPAMKKISLGMLCDLLKHALERMMDLNGVEPFLHPVDRSAFPDYDKYVVHPMDLSLMQDNIRDGLYGSTEAFLADVQWILHNSIIFNTCQHLQSKLTAGARALVRSCRAEMGEIEACPECYAAAHARRPTWFTDVCSTPHVLLWAKLKGFPYWPAKGMSVNSTGLVDVRFFGAHDRAWVPAKDCFLYSEKDPNAFRTKRQDIIESMKEAEQHICNISKKFGKFVYPPFKTPFDPRELTAQLKLMIPSFEGDVRSLVKDKTSPAAVKEKSRSNSKSSKCSFNDGDISENEDTLITAARKMADGAEIAKLDEEDSNNDKDVMDLDIIPQNKLKDESAASARKRRRSELEEAIITVIETSGSCGIIAAEKRPRLDDSADSKPDEASKEVEEILQVIEIPKSDSDEAPGSTEDSAPTTDSEPSSSTEKEKIQRVTPIRIALVAKDKRHTRRSSSCKEPTAKIITPSKDEKLTPLRPKSSRTEKNEKLSSSKIEKTEKPHKTDKAEKSLTKSEKVEKQTSKPDKNEKISNLKVEKVEKTPTERIPREDRSRSEKRRNSRSNRSLNSSATRSSDKQSEKKSDRSTESNKVKDSTTSKDKGEPDKTRLDKQLSPKPLAESQSPRSVKDRLQFDDDTTLAVIAREAGKSVTTENHTGLPTITSVRSLSTTANNANTTITKTNTAAKPVDIMLEPNSESSIFIPASTDNVSNMQDAVSQLQRLRNDAEPAKNQSVGRVGVRAFARMTSPDKQKKDDIQVEIKSEPIELDDADRHMEKMDLMNAFKLRPVNPPNPPSNLREVRINFNKVVLTSINPTRKAPTKPPEVRPRAKKTFPQPKKPDDGRSELNSKNSMVYIPIQPPATQAPVRLPRPSHTAQITLRPPAPVSSAANNLVNTVTTPLMQAKISSPPTTSSAIPASTASVGSVASVPTVHTVPLMTSVNGQWMFSFQPVMSVGAIENAPSPPILNGISERGASLLALSPAGVAPAPPAPPAPPGPAALAAPPAPAPAPALPTPAPARLPPENNTPGEPPRLQQRPGAVLLNPLDVSTPIGSMPPPSSAGPITAKLNQNAVKLTDFFRTLLEDSLEKLDEPAAQLTTLKLQLEQARWQHQQELEEVKHNHELTLAEMRASFEKERLRLVSEARRTTQAELEAAVRAAKTKQW</sequence>
<dbReference type="GO" id="GO:0008270">
    <property type="term" value="F:zinc ion binding"/>
    <property type="evidence" value="ECO:0007669"/>
    <property type="project" value="UniProtKB-KW"/>
</dbReference>
<dbReference type="PANTHER" id="PTHR46453">
    <property type="entry name" value="PROTEIN KINASE C-BINDING PROTEIN 1"/>
    <property type="match status" value="1"/>
</dbReference>
<evidence type="ECO:0000259" key="10">
    <source>
        <dbReference type="PROSITE" id="PS50812"/>
    </source>
</evidence>
<dbReference type="InterPro" id="IPR036427">
    <property type="entry name" value="Bromodomain-like_sf"/>
</dbReference>
<dbReference type="SMART" id="SM00297">
    <property type="entry name" value="BROMO"/>
    <property type="match status" value="1"/>
</dbReference>
<gene>
    <name evidence="12" type="primary">LOC113493035</name>
</gene>
<feature type="compositionally biased region" description="Polar residues" evidence="7">
    <location>
        <begin position="280"/>
        <end position="292"/>
    </location>
</feature>
<dbReference type="GeneID" id="113493035"/>
<dbReference type="CDD" id="cd15538">
    <property type="entry name" value="PHD_PRKCBP1"/>
    <property type="match status" value="1"/>
</dbReference>
<feature type="compositionally biased region" description="Basic and acidic residues" evidence="7">
    <location>
        <begin position="1"/>
        <end position="11"/>
    </location>
</feature>
<evidence type="ECO:0000259" key="9">
    <source>
        <dbReference type="PROSITE" id="PS50016"/>
    </source>
</evidence>
<dbReference type="GO" id="GO:0005634">
    <property type="term" value="C:nucleus"/>
    <property type="evidence" value="ECO:0007669"/>
    <property type="project" value="TreeGrafter"/>
</dbReference>
<feature type="compositionally biased region" description="Pro residues" evidence="7">
    <location>
        <begin position="1441"/>
        <end position="1475"/>
    </location>
</feature>
<dbReference type="PROSITE" id="PS50016">
    <property type="entry name" value="ZF_PHD_2"/>
    <property type="match status" value="1"/>
</dbReference>
<feature type="compositionally biased region" description="Polar residues" evidence="7">
    <location>
        <begin position="12"/>
        <end position="30"/>
    </location>
</feature>
<feature type="domain" description="PWWP" evidence="10">
    <location>
        <begin position="602"/>
        <end position="653"/>
    </location>
</feature>
<dbReference type="InterPro" id="IPR011011">
    <property type="entry name" value="Znf_FYVE_PHD"/>
</dbReference>
<dbReference type="Gene3D" id="1.20.920.10">
    <property type="entry name" value="Bromodomain-like"/>
    <property type="match status" value="1"/>
</dbReference>
<dbReference type="SUPFAM" id="SSF47370">
    <property type="entry name" value="Bromodomain"/>
    <property type="match status" value="1"/>
</dbReference>
<dbReference type="InterPro" id="IPR013083">
    <property type="entry name" value="Znf_RING/FYVE/PHD"/>
</dbReference>
<feature type="region of interest" description="Disordered" evidence="7">
    <location>
        <begin position="855"/>
        <end position="1086"/>
    </location>
</feature>
<dbReference type="RefSeq" id="XP_026726617.1">
    <property type="nucleotide sequence ID" value="XM_026870816.1"/>
</dbReference>
<dbReference type="Pfam" id="PF23460">
    <property type="entry name" value="ZMYND8_CC"/>
    <property type="match status" value="1"/>
</dbReference>
<dbReference type="SMART" id="SM00293">
    <property type="entry name" value="PWWP"/>
    <property type="match status" value="1"/>
</dbReference>
<dbReference type="InParanoid" id="A0A7E5VE98"/>
<feature type="compositionally biased region" description="Low complexity" evidence="7">
    <location>
        <begin position="872"/>
        <end position="884"/>
    </location>
</feature>
<proteinExistence type="predicted"/>